<proteinExistence type="predicted"/>
<dbReference type="AlphaFoldDB" id="A0A225DW90"/>
<gene>
    <name evidence="1" type="ORF">FRUB_05504</name>
</gene>
<dbReference type="Proteomes" id="UP000214646">
    <property type="component" value="Unassembled WGS sequence"/>
</dbReference>
<dbReference type="Pfam" id="PF07394">
    <property type="entry name" value="DUF1501"/>
    <property type="match status" value="1"/>
</dbReference>
<sequence>MPSFTHPMSRRELLQRSGLGFGALGLAGLLGSDAALAAPADSMAPKAPHFPGKAKRVIHFFLNGGPSHVDTFDPKPALAKYAGKPLPQTLLTERKTGGAFPSPFKFQKYGKSGIEVSELFAKTAAHIDDVAVIRSMKAQVPNHEPSLMLMNCGDGVQARPSMGSWILYGLGSENQNLPGFVAMCPGGYPIKGPDNWQAGFLPGAFQGTYIDPRNEALDKLIENIEHRHTTTPAQRRQLDLLAALNAEHRQGKADARLDARIQSFELAFRMQTEAADAFDISRETQVTRDLYGAGVHGRQTLIARRLLERGVRYVQLWHGASQPWDHHANIAKDHKKLADEIDGPIAALLTDLKTRGMLNDTLVVWGGEFGRTPTSEGSGRDHNHYGFTIWMAGGGIKGGTVYGATDEFGFKAAENPTSVHDLHATILHLLGFDHEKLTYRYAGRDFRLTDVHGRVIRDIIA</sequence>
<dbReference type="InterPro" id="IPR010869">
    <property type="entry name" value="DUF1501"/>
</dbReference>
<protein>
    <recommendedName>
        <fullName evidence="3">Sulfatase</fullName>
    </recommendedName>
</protein>
<dbReference type="SUPFAM" id="SSF53649">
    <property type="entry name" value="Alkaline phosphatase-like"/>
    <property type="match status" value="1"/>
</dbReference>
<dbReference type="InterPro" id="IPR017850">
    <property type="entry name" value="Alkaline_phosphatase_core_sf"/>
</dbReference>
<dbReference type="PANTHER" id="PTHR43737:SF1">
    <property type="entry name" value="DUF1501 DOMAIN-CONTAINING PROTEIN"/>
    <property type="match status" value="1"/>
</dbReference>
<evidence type="ECO:0000313" key="1">
    <source>
        <dbReference type="EMBL" id="OWK40585.1"/>
    </source>
</evidence>
<dbReference type="EMBL" id="NIDE01000008">
    <property type="protein sequence ID" value="OWK40585.1"/>
    <property type="molecule type" value="Genomic_DNA"/>
</dbReference>
<dbReference type="Gene3D" id="3.40.720.10">
    <property type="entry name" value="Alkaline Phosphatase, subunit A"/>
    <property type="match status" value="1"/>
</dbReference>
<comment type="caution">
    <text evidence="1">The sequence shown here is derived from an EMBL/GenBank/DDBJ whole genome shotgun (WGS) entry which is preliminary data.</text>
</comment>
<dbReference type="PANTHER" id="PTHR43737">
    <property type="entry name" value="BLL7424 PROTEIN"/>
    <property type="match status" value="1"/>
</dbReference>
<organism evidence="1 2">
    <name type="scientific">Fimbriiglobus ruber</name>
    <dbReference type="NCBI Taxonomy" id="1908690"/>
    <lineage>
        <taxon>Bacteria</taxon>
        <taxon>Pseudomonadati</taxon>
        <taxon>Planctomycetota</taxon>
        <taxon>Planctomycetia</taxon>
        <taxon>Gemmatales</taxon>
        <taxon>Gemmataceae</taxon>
        <taxon>Fimbriiglobus</taxon>
    </lineage>
</organism>
<accession>A0A225DW90</accession>
<evidence type="ECO:0000313" key="2">
    <source>
        <dbReference type="Proteomes" id="UP000214646"/>
    </source>
</evidence>
<evidence type="ECO:0008006" key="3">
    <source>
        <dbReference type="Google" id="ProtNLM"/>
    </source>
</evidence>
<dbReference type="InterPro" id="IPR006311">
    <property type="entry name" value="TAT_signal"/>
</dbReference>
<reference evidence="2" key="1">
    <citation type="submission" date="2017-06" db="EMBL/GenBank/DDBJ databases">
        <title>Genome analysis of Fimbriiglobus ruber SP5, the first member of the order Planctomycetales with confirmed chitinolytic capability.</title>
        <authorList>
            <person name="Ravin N.V."/>
            <person name="Rakitin A.L."/>
            <person name="Ivanova A.A."/>
            <person name="Beletsky A.V."/>
            <person name="Kulichevskaya I.S."/>
            <person name="Mardanov A.V."/>
            <person name="Dedysh S.N."/>
        </authorList>
    </citation>
    <scope>NUCLEOTIDE SEQUENCE [LARGE SCALE GENOMIC DNA]</scope>
    <source>
        <strain evidence="2">SP5</strain>
    </source>
</reference>
<dbReference type="PROSITE" id="PS51318">
    <property type="entry name" value="TAT"/>
    <property type="match status" value="1"/>
</dbReference>
<keyword evidence="2" id="KW-1185">Reference proteome</keyword>
<dbReference type="RefSeq" id="WP_202974021.1">
    <property type="nucleotide sequence ID" value="NZ_NIDE01000008.1"/>
</dbReference>
<name>A0A225DW90_9BACT</name>